<feature type="compositionally biased region" description="Gly residues" evidence="1">
    <location>
        <begin position="34"/>
        <end position="45"/>
    </location>
</feature>
<sequence>MPASERIPAGRVMPGEETVTAGGGPAGQAAAGRVAGGRTGDGQGDGPRDGQGDSPDGGPARQANGDGSGGATGSGNGSAPGGISARATARPGRLTAEALTHGELTVRGQVREASNAVLYCTVTHGDISGTCVYKPVAGERPLWDFPDGTLAQREVAAYEVSRATGWDLVPTTVLRDGPYGQGMVQEWIEAAPEGAELLALVEGEEPGPGWKPVGFAEVGEGRTALLVHADDERLRRLAVLDAVINNGDRKGGHLLPAEGGRLYAIDHGVTFNAEDKLRTLLWGWAGEPLTEEAREVLGRLATELEEGAPLAARLAGLITAAELAALRARVADLLRTGVHPRPGGDWPPIPWPPV</sequence>
<gene>
    <name evidence="2" type="ORF">OEIGOIKO_06709</name>
</gene>
<comment type="caution">
    <text evidence="2">The sequence shown here is derived from an EMBL/GenBank/DDBJ whole genome shotgun (WGS) entry which is preliminary data.</text>
</comment>
<dbReference type="Proteomes" id="UP000287830">
    <property type="component" value="Unassembled WGS sequence"/>
</dbReference>
<dbReference type="NCBIfam" id="TIGR03843">
    <property type="entry name" value="SCO1664 family protein"/>
    <property type="match status" value="1"/>
</dbReference>
<evidence type="ECO:0000313" key="3">
    <source>
        <dbReference type="Proteomes" id="UP000287830"/>
    </source>
</evidence>
<organism evidence="2 3">
    <name type="scientific">Streptomyces chrestomyceticus JCM 4735</name>
    <dbReference type="NCBI Taxonomy" id="1306181"/>
    <lineage>
        <taxon>Bacteria</taxon>
        <taxon>Bacillati</taxon>
        <taxon>Actinomycetota</taxon>
        <taxon>Actinomycetes</taxon>
        <taxon>Kitasatosporales</taxon>
        <taxon>Streptomycetaceae</taxon>
        <taxon>Streptomyces</taxon>
    </lineage>
</organism>
<feature type="compositionally biased region" description="Gly residues" evidence="1">
    <location>
        <begin position="66"/>
        <end position="80"/>
    </location>
</feature>
<evidence type="ECO:0000256" key="1">
    <source>
        <dbReference type="SAM" id="MobiDB-lite"/>
    </source>
</evidence>
<evidence type="ECO:0000313" key="2">
    <source>
        <dbReference type="EMBL" id="GCD38889.1"/>
    </source>
</evidence>
<keyword evidence="2" id="KW-0418">Kinase</keyword>
<accession>A0A7U9Q3Y5</accession>
<name>A0A7U9Q3Y5_9ACTN</name>
<reference evidence="2 3" key="1">
    <citation type="submission" date="2018-11" db="EMBL/GenBank/DDBJ databases">
        <title>Whole genome sequence of Streptomyces chrestomyceticus NBRC 13444(T).</title>
        <authorList>
            <person name="Komaki H."/>
            <person name="Tamura T."/>
        </authorList>
    </citation>
    <scope>NUCLEOTIDE SEQUENCE [LARGE SCALE GENOMIC DNA]</scope>
    <source>
        <strain evidence="2 3">NBRC 13444</strain>
    </source>
</reference>
<dbReference type="EMBL" id="BHZC01000001">
    <property type="protein sequence ID" value="GCD38889.1"/>
    <property type="molecule type" value="Genomic_DNA"/>
</dbReference>
<feature type="region of interest" description="Disordered" evidence="1">
    <location>
        <begin position="1"/>
        <end position="86"/>
    </location>
</feature>
<protein>
    <submittedName>
        <fullName evidence="2">Phosphatidylinositol kinase</fullName>
    </submittedName>
</protein>
<dbReference type="AlphaFoldDB" id="A0A7U9Q3Y5"/>
<dbReference type="InterPro" id="IPR022292">
    <property type="entry name" value="CHP03843"/>
</dbReference>
<proteinExistence type="predicted"/>
<dbReference type="GO" id="GO:0016301">
    <property type="term" value="F:kinase activity"/>
    <property type="evidence" value="ECO:0007669"/>
    <property type="project" value="UniProtKB-KW"/>
</dbReference>
<keyword evidence="2" id="KW-0808">Transferase</keyword>
<feature type="compositionally biased region" description="Low complexity" evidence="1">
    <location>
        <begin position="52"/>
        <end position="65"/>
    </location>
</feature>